<dbReference type="InterPro" id="IPR002110">
    <property type="entry name" value="Ankyrin_rpt"/>
</dbReference>
<proteinExistence type="predicted"/>
<feature type="repeat" description="ANK" evidence="3">
    <location>
        <begin position="252"/>
        <end position="284"/>
    </location>
</feature>
<organism evidence="4 5">
    <name type="scientific">Agrilus planipennis</name>
    <name type="common">Emerald ash borer</name>
    <name type="synonym">Agrilus marcopoli</name>
    <dbReference type="NCBI Taxonomy" id="224129"/>
    <lineage>
        <taxon>Eukaryota</taxon>
        <taxon>Metazoa</taxon>
        <taxon>Ecdysozoa</taxon>
        <taxon>Arthropoda</taxon>
        <taxon>Hexapoda</taxon>
        <taxon>Insecta</taxon>
        <taxon>Pterygota</taxon>
        <taxon>Neoptera</taxon>
        <taxon>Endopterygota</taxon>
        <taxon>Coleoptera</taxon>
        <taxon>Polyphaga</taxon>
        <taxon>Elateriformia</taxon>
        <taxon>Buprestoidea</taxon>
        <taxon>Buprestidae</taxon>
        <taxon>Agrilinae</taxon>
        <taxon>Agrilus</taxon>
    </lineage>
</organism>
<dbReference type="Pfam" id="PF12796">
    <property type="entry name" value="Ank_2"/>
    <property type="match status" value="2"/>
</dbReference>
<keyword evidence="2 3" id="KW-0040">ANK repeat</keyword>
<dbReference type="InParanoid" id="A0A1W4XIJ1"/>
<dbReference type="SMART" id="SM00248">
    <property type="entry name" value="ANK"/>
    <property type="match status" value="7"/>
</dbReference>
<evidence type="ECO:0000313" key="5">
    <source>
        <dbReference type="RefSeq" id="XP_018332607.1"/>
    </source>
</evidence>
<dbReference type="PANTHER" id="PTHR24198">
    <property type="entry name" value="ANKYRIN REPEAT AND PROTEIN KINASE DOMAIN-CONTAINING PROTEIN"/>
    <property type="match status" value="1"/>
</dbReference>
<dbReference type="RefSeq" id="XP_018332607.1">
    <property type="nucleotide sequence ID" value="XM_018477105.1"/>
</dbReference>
<name>A0A1W4XIJ1_AGRPL</name>
<dbReference type="PROSITE" id="PS50297">
    <property type="entry name" value="ANK_REP_REGION"/>
    <property type="match status" value="3"/>
</dbReference>
<evidence type="ECO:0000256" key="1">
    <source>
        <dbReference type="ARBA" id="ARBA00022737"/>
    </source>
</evidence>
<dbReference type="GeneID" id="108742081"/>
<dbReference type="STRING" id="224129.A0A1W4XIJ1"/>
<protein>
    <submittedName>
        <fullName evidence="5">Ankyrin-1-like</fullName>
    </submittedName>
</protein>
<dbReference type="PANTHER" id="PTHR24198:SF165">
    <property type="entry name" value="ANKYRIN REPEAT-CONTAINING PROTEIN-RELATED"/>
    <property type="match status" value="1"/>
</dbReference>
<evidence type="ECO:0000313" key="4">
    <source>
        <dbReference type="Proteomes" id="UP000192223"/>
    </source>
</evidence>
<feature type="repeat" description="ANK" evidence="3">
    <location>
        <begin position="113"/>
        <end position="145"/>
    </location>
</feature>
<reference evidence="5" key="1">
    <citation type="submission" date="2025-08" db="UniProtKB">
        <authorList>
            <consortium name="RefSeq"/>
        </authorList>
    </citation>
    <scope>IDENTIFICATION</scope>
    <source>
        <tissue evidence="5">Entire body</tissue>
    </source>
</reference>
<dbReference type="Pfam" id="PF00023">
    <property type="entry name" value="Ank"/>
    <property type="match status" value="1"/>
</dbReference>
<dbReference type="OrthoDB" id="9995210at2759"/>
<keyword evidence="4" id="KW-1185">Reference proteome</keyword>
<gene>
    <name evidence="5" type="primary">LOC108742081</name>
</gene>
<evidence type="ECO:0000256" key="3">
    <source>
        <dbReference type="PROSITE-ProRule" id="PRU00023"/>
    </source>
</evidence>
<dbReference type="Gene3D" id="1.25.40.20">
    <property type="entry name" value="Ankyrin repeat-containing domain"/>
    <property type="match status" value="3"/>
</dbReference>
<keyword evidence="1" id="KW-0677">Repeat</keyword>
<dbReference type="Proteomes" id="UP000192223">
    <property type="component" value="Unplaced"/>
</dbReference>
<evidence type="ECO:0000256" key="2">
    <source>
        <dbReference type="ARBA" id="ARBA00023043"/>
    </source>
</evidence>
<feature type="repeat" description="ANK" evidence="3">
    <location>
        <begin position="146"/>
        <end position="178"/>
    </location>
</feature>
<accession>A0A1W4XIJ1</accession>
<dbReference type="PROSITE" id="PS50088">
    <property type="entry name" value="ANK_REPEAT"/>
    <property type="match status" value="3"/>
</dbReference>
<dbReference type="KEGG" id="apln:108742081"/>
<dbReference type="SUPFAM" id="SSF48403">
    <property type="entry name" value="Ankyrin repeat"/>
    <property type="match status" value="1"/>
</dbReference>
<sequence length="317" mass="35453">MSISKNKADTLVENEGESNDELVIAASSKACRGQAKEILESEGEEELINFFFISVQFGNLRAVNDCLNCGISPNIRQADTTNALHVAAEQGNLNMGRLLLTREETDIHMKTNKGYTPLHMACYFGKKTFVELLLSNNANPNCETLNNRTPLHIATIRQNYEILSLLLGNSANPNVLDSFCDTPLSNCIIRKPNFKMAALLIVDYKADTNLHCEKHMHIILNLAQSCHTQNELKFVQLLIDNGVDYHATHPITNKNALHFAAMTGYEPIISLLLEYGVSTTQRDVWNRTPLQVAEQHGNENAIDLLLAYETLQFPNKL</sequence>
<dbReference type="AlphaFoldDB" id="A0A1W4XIJ1"/>
<dbReference type="InterPro" id="IPR036770">
    <property type="entry name" value="Ankyrin_rpt-contain_sf"/>
</dbReference>